<proteinExistence type="predicted"/>
<keyword evidence="1" id="KW-0472">Membrane</keyword>
<reference evidence="2 3" key="1">
    <citation type="submission" date="2014-09" db="EMBL/GenBank/DDBJ databases">
        <title>Vibrio maritimus JCM 19235. (C45) whole genome shotgun sequence.</title>
        <authorList>
            <person name="Sawabe T."/>
            <person name="Meirelles P."/>
            <person name="Nakanishi M."/>
            <person name="Sayaka M."/>
            <person name="Hattori M."/>
            <person name="Ohkuma M."/>
        </authorList>
    </citation>
    <scope>NUCLEOTIDE SEQUENCE [LARGE SCALE GENOMIC DNA]</scope>
    <source>
        <strain evidence="3">JCM19235</strain>
    </source>
</reference>
<feature type="transmembrane region" description="Helical" evidence="1">
    <location>
        <begin position="154"/>
        <end position="174"/>
    </location>
</feature>
<evidence type="ECO:0000313" key="3">
    <source>
        <dbReference type="Proteomes" id="UP000029228"/>
    </source>
</evidence>
<dbReference type="EMBL" id="BBMR01000017">
    <property type="protein sequence ID" value="GAL23000.1"/>
    <property type="molecule type" value="Genomic_DNA"/>
</dbReference>
<keyword evidence="1" id="KW-0812">Transmembrane</keyword>
<sequence length="179" mass="20722">MVGRLIDWLYDDSKFQVTVLTQFFRAVGTPLYFIGYSFIAFGTYLQLHHMFEYPETWHEAYAIFALNATAILSICCGSLLIASDRHMAIKTDSKVISFYNLIEVTMKKGTKLICFWLALLAIVFLFFLVMAYFFPSTVLAKKVQSQEYIDSYNAMKTWITCVAHFYGISFFVMVECRFA</sequence>
<name>A0A090S5N7_9VIBR</name>
<keyword evidence="1" id="KW-1133">Transmembrane helix</keyword>
<comment type="caution">
    <text evidence="2">The sequence shown here is derived from an EMBL/GenBank/DDBJ whole genome shotgun (WGS) entry which is preliminary data.</text>
</comment>
<feature type="transmembrane region" description="Helical" evidence="1">
    <location>
        <begin position="61"/>
        <end position="82"/>
    </location>
</feature>
<gene>
    <name evidence="2" type="ORF">JCM19235_1301</name>
</gene>
<feature type="transmembrane region" description="Helical" evidence="1">
    <location>
        <begin position="23"/>
        <end position="41"/>
    </location>
</feature>
<dbReference type="Proteomes" id="UP000029228">
    <property type="component" value="Unassembled WGS sequence"/>
</dbReference>
<dbReference type="STRING" id="990268.JCM19235_1301"/>
<reference evidence="2 3" key="2">
    <citation type="submission" date="2014-09" db="EMBL/GenBank/DDBJ databases">
        <authorList>
            <consortium name="NBRP consortium"/>
            <person name="Sawabe T."/>
            <person name="Meirelles P."/>
            <person name="Nakanishi M."/>
            <person name="Sayaka M."/>
            <person name="Hattori M."/>
            <person name="Ohkuma M."/>
        </authorList>
    </citation>
    <scope>NUCLEOTIDE SEQUENCE [LARGE SCALE GENOMIC DNA]</scope>
    <source>
        <strain evidence="3">JCM19235</strain>
    </source>
</reference>
<organism evidence="2 3">
    <name type="scientific">Vibrio maritimus</name>
    <dbReference type="NCBI Taxonomy" id="990268"/>
    <lineage>
        <taxon>Bacteria</taxon>
        <taxon>Pseudomonadati</taxon>
        <taxon>Pseudomonadota</taxon>
        <taxon>Gammaproteobacteria</taxon>
        <taxon>Vibrionales</taxon>
        <taxon>Vibrionaceae</taxon>
        <taxon>Vibrio</taxon>
    </lineage>
</organism>
<feature type="transmembrane region" description="Helical" evidence="1">
    <location>
        <begin position="112"/>
        <end position="134"/>
    </location>
</feature>
<keyword evidence="3" id="KW-1185">Reference proteome</keyword>
<dbReference type="AlphaFoldDB" id="A0A090S5N7"/>
<protein>
    <submittedName>
        <fullName evidence="2">Uncharacterized protein</fullName>
    </submittedName>
</protein>
<evidence type="ECO:0000256" key="1">
    <source>
        <dbReference type="SAM" id="Phobius"/>
    </source>
</evidence>
<accession>A0A090S5N7</accession>
<evidence type="ECO:0000313" key="2">
    <source>
        <dbReference type="EMBL" id="GAL23000.1"/>
    </source>
</evidence>